<evidence type="ECO:0000256" key="10">
    <source>
        <dbReference type="SAM" id="Phobius"/>
    </source>
</evidence>
<comment type="caution">
    <text evidence="12">The sequence shown here is derived from an EMBL/GenBank/DDBJ whole genome shotgun (WGS) entry which is preliminary data.</text>
</comment>
<keyword evidence="6 10" id="KW-1133">Transmembrane helix</keyword>
<dbReference type="InterPro" id="IPR045242">
    <property type="entry name" value="Syntaxin"/>
</dbReference>
<name>A0AAP0BKZ0_9ASPA</name>
<dbReference type="CDD" id="cd15848">
    <property type="entry name" value="SNARE_syntaxin1-like"/>
    <property type="match status" value="1"/>
</dbReference>
<dbReference type="Pfam" id="PF05739">
    <property type="entry name" value="SNARE"/>
    <property type="match status" value="1"/>
</dbReference>
<evidence type="ECO:0000256" key="3">
    <source>
        <dbReference type="ARBA" id="ARBA00022448"/>
    </source>
</evidence>
<evidence type="ECO:0000256" key="5">
    <source>
        <dbReference type="ARBA" id="ARBA00022927"/>
    </source>
</evidence>
<feature type="coiled-coil region" evidence="9">
    <location>
        <begin position="1"/>
        <end position="38"/>
    </location>
</feature>
<evidence type="ECO:0000313" key="13">
    <source>
        <dbReference type="Proteomes" id="UP001418222"/>
    </source>
</evidence>
<keyword evidence="5" id="KW-0653">Protein transport</keyword>
<feature type="transmembrane region" description="Helical" evidence="10">
    <location>
        <begin position="244"/>
        <end position="264"/>
    </location>
</feature>
<dbReference type="CDD" id="cd00179">
    <property type="entry name" value="SynN"/>
    <property type="match status" value="1"/>
</dbReference>
<evidence type="ECO:0000313" key="12">
    <source>
        <dbReference type="EMBL" id="KAK8942801.1"/>
    </source>
</evidence>
<dbReference type="EMBL" id="JBBWWQ010000007">
    <property type="protein sequence ID" value="KAK8942801.1"/>
    <property type="molecule type" value="Genomic_DNA"/>
</dbReference>
<dbReference type="PROSITE" id="PS50192">
    <property type="entry name" value="T_SNARE"/>
    <property type="match status" value="1"/>
</dbReference>
<comment type="similarity">
    <text evidence="2 8">Belongs to the syntaxin family.</text>
</comment>
<evidence type="ECO:0000259" key="11">
    <source>
        <dbReference type="PROSITE" id="PS50192"/>
    </source>
</evidence>
<evidence type="ECO:0000256" key="9">
    <source>
        <dbReference type="SAM" id="Coils"/>
    </source>
</evidence>
<dbReference type="PANTHER" id="PTHR19957:SF307">
    <property type="entry name" value="PROTEIN SSO1-RELATED"/>
    <property type="match status" value="1"/>
</dbReference>
<keyword evidence="3" id="KW-0813">Transport</keyword>
<dbReference type="GO" id="GO:0006906">
    <property type="term" value="P:vesicle fusion"/>
    <property type="evidence" value="ECO:0007669"/>
    <property type="project" value="TreeGrafter"/>
</dbReference>
<reference evidence="12 13" key="1">
    <citation type="journal article" date="2022" name="Nat. Plants">
        <title>Genomes of leafy and leafless Platanthera orchids illuminate the evolution of mycoheterotrophy.</title>
        <authorList>
            <person name="Li M.H."/>
            <person name="Liu K.W."/>
            <person name="Li Z."/>
            <person name="Lu H.C."/>
            <person name="Ye Q.L."/>
            <person name="Zhang D."/>
            <person name="Wang J.Y."/>
            <person name="Li Y.F."/>
            <person name="Zhong Z.M."/>
            <person name="Liu X."/>
            <person name="Yu X."/>
            <person name="Liu D.K."/>
            <person name="Tu X.D."/>
            <person name="Liu B."/>
            <person name="Hao Y."/>
            <person name="Liao X.Y."/>
            <person name="Jiang Y.T."/>
            <person name="Sun W.H."/>
            <person name="Chen J."/>
            <person name="Chen Y.Q."/>
            <person name="Ai Y."/>
            <person name="Zhai J.W."/>
            <person name="Wu S.S."/>
            <person name="Zhou Z."/>
            <person name="Hsiao Y.Y."/>
            <person name="Wu W.L."/>
            <person name="Chen Y.Y."/>
            <person name="Lin Y.F."/>
            <person name="Hsu J.L."/>
            <person name="Li C.Y."/>
            <person name="Wang Z.W."/>
            <person name="Zhao X."/>
            <person name="Zhong W.Y."/>
            <person name="Ma X.K."/>
            <person name="Ma L."/>
            <person name="Huang J."/>
            <person name="Chen G.Z."/>
            <person name="Huang M.Z."/>
            <person name="Huang L."/>
            <person name="Peng D.H."/>
            <person name="Luo Y.B."/>
            <person name="Zou S.Q."/>
            <person name="Chen S.P."/>
            <person name="Lan S."/>
            <person name="Tsai W.C."/>
            <person name="Van de Peer Y."/>
            <person name="Liu Z.J."/>
        </authorList>
    </citation>
    <scope>NUCLEOTIDE SEQUENCE [LARGE SCALE GENOMIC DNA]</scope>
    <source>
        <strain evidence="12">Lor287</strain>
    </source>
</reference>
<dbReference type="Pfam" id="PF00804">
    <property type="entry name" value="Syntaxin"/>
    <property type="match status" value="1"/>
</dbReference>
<dbReference type="Proteomes" id="UP001418222">
    <property type="component" value="Unassembled WGS sequence"/>
</dbReference>
<accession>A0AAP0BKZ0</accession>
<dbReference type="PANTHER" id="PTHR19957">
    <property type="entry name" value="SYNTAXIN"/>
    <property type="match status" value="1"/>
</dbReference>
<dbReference type="GO" id="GO:0005886">
    <property type="term" value="C:plasma membrane"/>
    <property type="evidence" value="ECO:0007669"/>
    <property type="project" value="UniProtKB-SubCell"/>
</dbReference>
<keyword evidence="9" id="KW-0175">Coiled coil</keyword>
<proteinExistence type="inferred from homology"/>
<protein>
    <submittedName>
        <fullName evidence="12">Syntaxin-132</fullName>
    </submittedName>
</protein>
<dbReference type="SMART" id="SM00503">
    <property type="entry name" value="SynN"/>
    <property type="match status" value="1"/>
</dbReference>
<keyword evidence="4 10" id="KW-0812">Transmembrane</keyword>
<evidence type="ECO:0000256" key="2">
    <source>
        <dbReference type="ARBA" id="ARBA00009063"/>
    </source>
</evidence>
<organism evidence="12 13">
    <name type="scientific">Platanthera zijinensis</name>
    <dbReference type="NCBI Taxonomy" id="2320716"/>
    <lineage>
        <taxon>Eukaryota</taxon>
        <taxon>Viridiplantae</taxon>
        <taxon>Streptophyta</taxon>
        <taxon>Embryophyta</taxon>
        <taxon>Tracheophyta</taxon>
        <taxon>Spermatophyta</taxon>
        <taxon>Magnoliopsida</taxon>
        <taxon>Liliopsida</taxon>
        <taxon>Asparagales</taxon>
        <taxon>Orchidaceae</taxon>
        <taxon>Orchidoideae</taxon>
        <taxon>Orchideae</taxon>
        <taxon>Orchidinae</taxon>
        <taxon>Platanthera</taxon>
    </lineage>
</organism>
<dbReference type="PROSITE" id="PS00914">
    <property type="entry name" value="SYNTAXIN"/>
    <property type="match status" value="1"/>
</dbReference>
<dbReference type="GO" id="GO:0005484">
    <property type="term" value="F:SNAP receptor activity"/>
    <property type="evidence" value="ECO:0007669"/>
    <property type="project" value="InterPro"/>
</dbReference>
<feature type="domain" description="T-SNARE coiled-coil homology" evidence="11">
    <location>
        <begin position="172"/>
        <end position="234"/>
    </location>
</feature>
<dbReference type="GO" id="GO:0000149">
    <property type="term" value="F:SNARE binding"/>
    <property type="evidence" value="ECO:0007669"/>
    <property type="project" value="TreeGrafter"/>
</dbReference>
<keyword evidence="7 10" id="KW-0472">Membrane</keyword>
<dbReference type="InterPro" id="IPR006011">
    <property type="entry name" value="Syntaxin_N"/>
</dbReference>
<evidence type="ECO:0000256" key="4">
    <source>
        <dbReference type="ARBA" id="ARBA00022692"/>
    </source>
</evidence>
<dbReference type="InterPro" id="IPR010989">
    <property type="entry name" value="SNARE"/>
</dbReference>
<keyword evidence="13" id="KW-1185">Reference proteome</keyword>
<evidence type="ECO:0000256" key="7">
    <source>
        <dbReference type="ARBA" id="ARBA00023136"/>
    </source>
</evidence>
<dbReference type="GO" id="GO:0006886">
    <property type="term" value="P:intracellular protein transport"/>
    <property type="evidence" value="ECO:0007669"/>
    <property type="project" value="InterPro"/>
</dbReference>
<dbReference type="SMART" id="SM00397">
    <property type="entry name" value="t_SNARE"/>
    <property type="match status" value="1"/>
</dbReference>
<sequence length="270" mass="30364">MECFFEQVQEIDNQIEKLSNLSTKLQDANEESKAVTNASAMKKIKHRMEKDINEALIIARTTMTLLEELERDNSANRHKPGCGTGSAVDRSRAATTISLREKLKERISNFQFLRVTINKDYHDIVERRIFTVTGNRPDEETIDQLIETGNGEQIFQVAIQEQGLVSQVTTALAEIQERGNAVRDLERKLVELQQIFYDMAVFVDAQGDILDNIDSQVSGAADDIQSGTAALLDAKKPQKNSRKWIIMAIIFLFVVVIVIVVAVLRPWSSG</sequence>
<dbReference type="GO" id="GO:0006887">
    <property type="term" value="P:exocytosis"/>
    <property type="evidence" value="ECO:0007669"/>
    <property type="project" value="TreeGrafter"/>
</dbReference>
<dbReference type="Gene3D" id="1.20.5.110">
    <property type="match status" value="1"/>
</dbReference>
<evidence type="ECO:0000256" key="1">
    <source>
        <dbReference type="ARBA" id="ARBA00004521"/>
    </source>
</evidence>
<dbReference type="AlphaFoldDB" id="A0AAP0BKZ0"/>
<dbReference type="GO" id="GO:0048278">
    <property type="term" value="P:vesicle docking"/>
    <property type="evidence" value="ECO:0007669"/>
    <property type="project" value="TreeGrafter"/>
</dbReference>
<dbReference type="InterPro" id="IPR006012">
    <property type="entry name" value="Syntaxin/epimorphin_CS"/>
</dbReference>
<dbReference type="GO" id="GO:0012505">
    <property type="term" value="C:endomembrane system"/>
    <property type="evidence" value="ECO:0007669"/>
    <property type="project" value="TreeGrafter"/>
</dbReference>
<dbReference type="FunFam" id="1.20.5.110:FF:000008">
    <property type="entry name" value="Syntaxin 132"/>
    <property type="match status" value="1"/>
</dbReference>
<dbReference type="InterPro" id="IPR000727">
    <property type="entry name" value="T_SNARE_dom"/>
</dbReference>
<evidence type="ECO:0000256" key="8">
    <source>
        <dbReference type="RuleBase" id="RU003858"/>
    </source>
</evidence>
<dbReference type="SUPFAM" id="SSF47661">
    <property type="entry name" value="t-snare proteins"/>
    <property type="match status" value="1"/>
</dbReference>
<dbReference type="GO" id="GO:0031201">
    <property type="term" value="C:SNARE complex"/>
    <property type="evidence" value="ECO:0007669"/>
    <property type="project" value="TreeGrafter"/>
</dbReference>
<comment type="subcellular location">
    <subcellularLocation>
        <location evidence="1">Cell membrane</location>
        <topology evidence="1">Single-pass type IV membrane protein</topology>
    </subcellularLocation>
</comment>
<gene>
    <name evidence="12" type="primary">SYP132</name>
    <name evidence="12" type="ORF">KSP39_PZI009045</name>
</gene>
<evidence type="ECO:0000256" key="6">
    <source>
        <dbReference type="ARBA" id="ARBA00022989"/>
    </source>
</evidence>
<dbReference type="Gene3D" id="1.20.58.70">
    <property type="match status" value="1"/>
</dbReference>